<dbReference type="HAMAP" id="MF_02065">
    <property type="entry name" value="MltG"/>
    <property type="match status" value="1"/>
</dbReference>
<sequence>MKTEKTAKTAKIEKTTRTGGSFSKWFFYLLLFPAVLGICTWQGWAWWSWASAPVDQPGTVSEAGASSAQDAGQNQAVQIKIAEGTSAQQIGEDLKAAGLIRSLDAWNLWTKWQSLQNQAGSFQAGAYEISPSESLPNIAAKLWEGRVVERSFTIPEGWSIQQMAKYFAEQGFFSAEEFVAATQTIPRDRFPWLPENLSSLEGFLYPDTYLFAGQLTAQGTVDQMLAQFEQVALPLYQQAKGQTPYSLMEWVTLSSIVEKEAAVSQERPQIASVFAKRLKEDIPLASDPTVEYGLGIRQTKEQPLTLTQVNTPSPYNTYLNAGLPPAPIASPGRASLEVSVNPADTEYLYFVARYDGTHVFSRTLAEHESAQDIIRDGVEAEQRSATPQSPASPTLVSPTPASPTSVN</sequence>
<comment type="function">
    <text evidence="7">Functions as a peptidoglycan terminase that cleaves nascent peptidoglycan strands endolytically to terminate their elongation.</text>
</comment>
<name>A0A951UM50_9CYAN</name>
<keyword evidence="4 7" id="KW-0472">Membrane</keyword>
<keyword evidence="5 7" id="KW-0456">Lyase</keyword>
<proteinExistence type="inferred from homology"/>
<dbReference type="GO" id="GO:0009252">
    <property type="term" value="P:peptidoglycan biosynthetic process"/>
    <property type="evidence" value="ECO:0007669"/>
    <property type="project" value="UniProtKB-UniRule"/>
</dbReference>
<dbReference type="EMBL" id="JAHHHD010000010">
    <property type="protein sequence ID" value="MBW4659211.1"/>
    <property type="molecule type" value="Genomic_DNA"/>
</dbReference>
<feature type="transmembrane region" description="Helical" evidence="7">
    <location>
        <begin position="25"/>
        <end position="47"/>
    </location>
</feature>
<dbReference type="InterPro" id="IPR003770">
    <property type="entry name" value="MLTG-like"/>
</dbReference>
<dbReference type="PANTHER" id="PTHR30518">
    <property type="entry name" value="ENDOLYTIC MUREIN TRANSGLYCOSYLASE"/>
    <property type="match status" value="1"/>
</dbReference>
<reference evidence="9" key="2">
    <citation type="journal article" date="2022" name="Microbiol. Resour. Announc.">
        <title>Metagenome Sequencing to Explore Phylogenomics of Terrestrial Cyanobacteria.</title>
        <authorList>
            <person name="Ward R.D."/>
            <person name="Stajich J.E."/>
            <person name="Johansen J.R."/>
            <person name="Huntemann M."/>
            <person name="Clum A."/>
            <person name="Foster B."/>
            <person name="Foster B."/>
            <person name="Roux S."/>
            <person name="Palaniappan K."/>
            <person name="Varghese N."/>
            <person name="Mukherjee S."/>
            <person name="Reddy T.B.K."/>
            <person name="Daum C."/>
            <person name="Copeland A."/>
            <person name="Chen I.A."/>
            <person name="Ivanova N.N."/>
            <person name="Kyrpides N.C."/>
            <person name="Shapiro N."/>
            <person name="Eloe-Fadrosh E.A."/>
            <person name="Pietrasiak N."/>
        </authorList>
    </citation>
    <scope>NUCLEOTIDE SEQUENCE</scope>
    <source>
        <strain evidence="9">UHER 2000/2452</strain>
    </source>
</reference>
<dbReference type="GO" id="GO:0071555">
    <property type="term" value="P:cell wall organization"/>
    <property type="evidence" value="ECO:0007669"/>
    <property type="project" value="UniProtKB-KW"/>
</dbReference>
<evidence type="ECO:0000256" key="8">
    <source>
        <dbReference type="SAM" id="MobiDB-lite"/>
    </source>
</evidence>
<comment type="subcellular location">
    <subcellularLocation>
        <location evidence="7">Cell membrane</location>
        <topology evidence="7">Single-pass membrane protein</topology>
    </subcellularLocation>
</comment>
<dbReference type="CDD" id="cd08010">
    <property type="entry name" value="MltG_like"/>
    <property type="match status" value="1"/>
</dbReference>
<keyword evidence="3 7" id="KW-1133">Transmembrane helix</keyword>
<evidence type="ECO:0000256" key="4">
    <source>
        <dbReference type="ARBA" id="ARBA00023136"/>
    </source>
</evidence>
<dbReference type="GO" id="GO:0005886">
    <property type="term" value="C:plasma membrane"/>
    <property type="evidence" value="ECO:0007669"/>
    <property type="project" value="UniProtKB-SubCell"/>
</dbReference>
<dbReference type="AlphaFoldDB" id="A0A951UM50"/>
<feature type="compositionally biased region" description="Polar residues" evidence="8">
    <location>
        <begin position="383"/>
        <end position="407"/>
    </location>
</feature>
<dbReference type="Pfam" id="PF02618">
    <property type="entry name" value="YceG"/>
    <property type="match status" value="1"/>
</dbReference>
<keyword evidence="6 7" id="KW-0961">Cell wall biogenesis/degradation</keyword>
<comment type="caution">
    <text evidence="9">The sequence shown here is derived from an EMBL/GenBank/DDBJ whole genome shotgun (WGS) entry which is preliminary data.</text>
</comment>
<dbReference type="PANTHER" id="PTHR30518:SF2">
    <property type="entry name" value="ENDOLYTIC MUREIN TRANSGLYCOSYLASE"/>
    <property type="match status" value="1"/>
</dbReference>
<evidence type="ECO:0000313" key="10">
    <source>
        <dbReference type="Proteomes" id="UP000757435"/>
    </source>
</evidence>
<feature type="site" description="Important for catalytic activity" evidence="7">
    <location>
        <position position="260"/>
    </location>
</feature>
<dbReference type="Proteomes" id="UP000757435">
    <property type="component" value="Unassembled WGS sequence"/>
</dbReference>
<evidence type="ECO:0000256" key="1">
    <source>
        <dbReference type="ARBA" id="ARBA00022475"/>
    </source>
</evidence>
<evidence type="ECO:0000256" key="2">
    <source>
        <dbReference type="ARBA" id="ARBA00022692"/>
    </source>
</evidence>
<dbReference type="Gene3D" id="3.30.1490.480">
    <property type="entry name" value="Endolytic murein transglycosylase"/>
    <property type="match status" value="1"/>
</dbReference>
<organism evidence="9 10">
    <name type="scientific">Drouetiella hepatica Uher 2000/2452</name>
    <dbReference type="NCBI Taxonomy" id="904376"/>
    <lineage>
        <taxon>Bacteria</taxon>
        <taxon>Bacillati</taxon>
        <taxon>Cyanobacteriota</taxon>
        <taxon>Cyanophyceae</taxon>
        <taxon>Oculatellales</taxon>
        <taxon>Oculatellaceae</taxon>
        <taxon>Drouetiella</taxon>
    </lineage>
</organism>
<comment type="similarity">
    <text evidence="7">Belongs to the transglycosylase MltG family.</text>
</comment>
<dbReference type="GO" id="GO:0008932">
    <property type="term" value="F:lytic endotransglycosylase activity"/>
    <property type="evidence" value="ECO:0007669"/>
    <property type="project" value="UniProtKB-UniRule"/>
</dbReference>
<dbReference type="EC" id="4.2.2.29" evidence="7"/>
<reference evidence="9" key="1">
    <citation type="submission" date="2021-05" db="EMBL/GenBank/DDBJ databases">
        <authorList>
            <person name="Pietrasiak N."/>
            <person name="Ward R."/>
            <person name="Stajich J.E."/>
            <person name="Kurbessoian T."/>
        </authorList>
    </citation>
    <scope>NUCLEOTIDE SEQUENCE</scope>
    <source>
        <strain evidence="9">UHER 2000/2452</strain>
    </source>
</reference>
<evidence type="ECO:0000256" key="6">
    <source>
        <dbReference type="ARBA" id="ARBA00023316"/>
    </source>
</evidence>
<gene>
    <name evidence="7 9" type="primary">mltG</name>
    <name evidence="9" type="ORF">KME15_11090</name>
</gene>
<protein>
    <recommendedName>
        <fullName evidence="7">Endolytic murein transglycosylase</fullName>
        <ecNumber evidence="7">4.2.2.29</ecNumber>
    </recommendedName>
    <alternativeName>
        <fullName evidence="7">Peptidoglycan lytic transglycosylase</fullName>
    </alternativeName>
    <alternativeName>
        <fullName evidence="7">Peptidoglycan polymerization terminase</fullName>
    </alternativeName>
</protein>
<dbReference type="Gene3D" id="3.30.160.60">
    <property type="entry name" value="Classic Zinc Finger"/>
    <property type="match status" value="1"/>
</dbReference>
<evidence type="ECO:0000256" key="7">
    <source>
        <dbReference type="HAMAP-Rule" id="MF_02065"/>
    </source>
</evidence>
<evidence type="ECO:0000313" key="9">
    <source>
        <dbReference type="EMBL" id="MBW4659211.1"/>
    </source>
</evidence>
<keyword evidence="2 7" id="KW-0812">Transmembrane</keyword>
<comment type="catalytic activity">
    <reaction evidence="7">
        <text>a peptidoglycan chain = a peptidoglycan chain with N-acetyl-1,6-anhydromuramyl-[peptide] at the reducing end + a peptidoglycan chain with N-acetylglucosamine at the non-reducing end.</text>
        <dbReference type="EC" id="4.2.2.29"/>
    </reaction>
</comment>
<evidence type="ECO:0000256" key="3">
    <source>
        <dbReference type="ARBA" id="ARBA00022989"/>
    </source>
</evidence>
<dbReference type="NCBIfam" id="TIGR00247">
    <property type="entry name" value="endolytic transglycosylase MltG"/>
    <property type="match status" value="1"/>
</dbReference>
<accession>A0A951UM50</accession>
<keyword evidence="1 7" id="KW-1003">Cell membrane</keyword>
<feature type="region of interest" description="Disordered" evidence="8">
    <location>
        <begin position="375"/>
        <end position="407"/>
    </location>
</feature>
<evidence type="ECO:0000256" key="5">
    <source>
        <dbReference type="ARBA" id="ARBA00023239"/>
    </source>
</evidence>